<gene>
    <name evidence="2" type="ORF">JCM9157_4921</name>
</gene>
<reference evidence="2 3" key="1">
    <citation type="journal article" date="2014" name="Genome Announc.">
        <title>Draft Genome Sequences of Three Alkaliphilic Bacillus Strains, Bacillus wakoensis JCM 9140T, Bacillus akibai JCM 9157T, and Bacillus hemicellulosilyticus JCM 9152T.</title>
        <authorList>
            <person name="Yuki M."/>
            <person name="Oshima K."/>
            <person name="Suda W."/>
            <person name="Oshida Y."/>
            <person name="Kitamura K."/>
            <person name="Iida T."/>
            <person name="Hattori M."/>
            <person name="Ohkuma M."/>
        </authorList>
    </citation>
    <scope>NUCLEOTIDE SEQUENCE [LARGE SCALE GENOMIC DNA]</scope>
    <source>
        <strain evidence="2 3">JCM 9157</strain>
    </source>
</reference>
<evidence type="ECO:0000256" key="1">
    <source>
        <dbReference type="SAM" id="Phobius"/>
    </source>
</evidence>
<sequence length="171" mass="19697">MSKKQKLLFRISIAVNILLVIVLVWGYIKINFASEQIFITEVQGNLVELEGLIAHQIENDWSEPNLVTVKVGEVMTGLWIGMQTGENLNSVSSKDKQLLNKFYHQLKAQYPYDKQYSFADVSEQDIEHFIELREFLRDVGLGMNIQISNEIGSFMDKVKSLVEKIEVQQQM</sequence>
<dbReference type="Proteomes" id="UP000018896">
    <property type="component" value="Unassembled WGS sequence"/>
</dbReference>
<dbReference type="RefSeq" id="WP_035668599.1">
    <property type="nucleotide sequence ID" value="NZ_BAUV01000091.1"/>
</dbReference>
<dbReference type="OrthoDB" id="2870318at2"/>
<organism evidence="2 3">
    <name type="scientific">Halalkalibacter akibai (strain ATCC 43226 / DSM 21942 / CIP 109018 / JCM 9157 / 1139)</name>
    <name type="common">Bacillus akibai</name>
    <dbReference type="NCBI Taxonomy" id="1236973"/>
    <lineage>
        <taxon>Bacteria</taxon>
        <taxon>Bacillati</taxon>
        <taxon>Bacillota</taxon>
        <taxon>Bacilli</taxon>
        <taxon>Bacillales</taxon>
        <taxon>Bacillaceae</taxon>
        <taxon>Halalkalibacter</taxon>
    </lineage>
</organism>
<keyword evidence="1" id="KW-1133">Transmembrane helix</keyword>
<evidence type="ECO:0000313" key="3">
    <source>
        <dbReference type="Proteomes" id="UP000018896"/>
    </source>
</evidence>
<dbReference type="AlphaFoldDB" id="W4QZP8"/>
<proteinExistence type="predicted"/>
<keyword evidence="3" id="KW-1185">Reference proteome</keyword>
<keyword evidence="1" id="KW-0812">Transmembrane</keyword>
<feature type="transmembrane region" description="Helical" evidence="1">
    <location>
        <begin position="7"/>
        <end position="28"/>
    </location>
</feature>
<dbReference type="eggNOG" id="ENOG5030SJ8">
    <property type="taxonomic scope" value="Bacteria"/>
</dbReference>
<comment type="caution">
    <text evidence="2">The sequence shown here is derived from an EMBL/GenBank/DDBJ whole genome shotgun (WGS) entry which is preliminary data.</text>
</comment>
<protein>
    <submittedName>
        <fullName evidence="2">Uncharacterized protein</fullName>
    </submittedName>
</protein>
<dbReference type="EMBL" id="BAUV01000091">
    <property type="protein sequence ID" value="GAE37605.1"/>
    <property type="molecule type" value="Genomic_DNA"/>
</dbReference>
<keyword evidence="1" id="KW-0472">Membrane</keyword>
<accession>W4QZP8</accession>
<name>W4QZP8_HALA3</name>
<evidence type="ECO:0000313" key="2">
    <source>
        <dbReference type="EMBL" id="GAE37605.1"/>
    </source>
</evidence>